<dbReference type="EMBL" id="SLWS01000013">
    <property type="protein sequence ID" value="TCO50756.1"/>
    <property type="molecule type" value="Genomic_DNA"/>
</dbReference>
<accession>A0A4R2J1P0</accession>
<name>A0A4R2J1P0_9PSEU</name>
<comment type="caution">
    <text evidence="1">The sequence shown here is derived from an EMBL/GenBank/DDBJ whole genome shotgun (WGS) entry which is preliminary data.</text>
</comment>
<dbReference type="Pfam" id="PF04134">
    <property type="entry name" value="DCC1-like"/>
    <property type="match status" value="1"/>
</dbReference>
<reference evidence="1 2" key="1">
    <citation type="submission" date="2019-03" db="EMBL/GenBank/DDBJ databases">
        <title>Genomic Encyclopedia of Type Strains, Phase IV (KMG-IV): sequencing the most valuable type-strain genomes for metagenomic binning, comparative biology and taxonomic classification.</title>
        <authorList>
            <person name="Goeker M."/>
        </authorList>
    </citation>
    <scope>NUCLEOTIDE SEQUENCE [LARGE SCALE GENOMIC DNA]</scope>
    <source>
        <strain evidence="1 2">DSM 45934</strain>
    </source>
</reference>
<dbReference type="RefSeq" id="WP_132124709.1">
    <property type="nucleotide sequence ID" value="NZ_SLWS01000013.1"/>
</dbReference>
<evidence type="ECO:0000313" key="1">
    <source>
        <dbReference type="EMBL" id="TCO50756.1"/>
    </source>
</evidence>
<dbReference type="AlphaFoldDB" id="A0A4R2J1P0"/>
<gene>
    <name evidence="1" type="ORF">EV192_113136</name>
</gene>
<proteinExistence type="predicted"/>
<sequence>MKSLTVLYDGGCNFCRRARDWLSHRTQLVPLRFVSAGSPEALGMFPDLDHTRTLCDLTVVSDEGEVYQGERAWLVCLWALAAFRGVAVRASASRNKVALRAAMSLANRLRDKDYGEHHDGTWPARCQVGG</sequence>
<dbReference type="OrthoDB" id="277004at2"/>
<dbReference type="Proteomes" id="UP000295680">
    <property type="component" value="Unassembled WGS sequence"/>
</dbReference>
<protein>
    <submittedName>
        <fullName evidence="1">Uncharacterized protein DUF393</fullName>
    </submittedName>
</protein>
<dbReference type="InterPro" id="IPR007263">
    <property type="entry name" value="DCC1-like"/>
</dbReference>
<organism evidence="1 2">
    <name type="scientific">Actinocrispum wychmicini</name>
    <dbReference type="NCBI Taxonomy" id="1213861"/>
    <lineage>
        <taxon>Bacteria</taxon>
        <taxon>Bacillati</taxon>
        <taxon>Actinomycetota</taxon>
        <taxon>Actinomycetes</taxon>
        <taxon>Pseudonocardiales</taxon>
        <taxon>Pseudonocardiaceae</taxon>
        <taxon>Actinocrispum</taxon>
    </lineage>
</organism>
<dbReference type="GO" id="GO:0015035">
    <property type="term" value="F:protein-disulfide reductase activity"/>
    <property type="evidence" value="ECO:0007669"/>
    <property type="project" value="InterPro"/>
</dbReference>
<evidence type="ECO:0000313" key="2">
    <source>
        <dbReference type="Proteomes" id="UP000295680"/>
    </source>
</evidence>
<keyword evidence="2" id="KW-1185">Reference proteome</keyword>